<dbReference type="InterPro" id="IPR006419">
    <property type="entry name" value="NMN_transpt_PnuC"/>
</dbReference>
<evidence type="ECO:0000313" key="12">
    <source>
        <dbReference type="Proteomes" id="UP000059847"/>
    </source>
</evidence>
<evidence type="ECO:0000256" key="6">
    <source>
        <dbReference type="ARBA" id="ARBA00022475"/>
    </source>
</evidence>
<feature type="transmembrane region" description="Helical" evidence="10">
    <location>
        <begin position="12"/>
        <end position="32"/>
    </location>
</feature>
<sequence>MRIQLLDNITGKWAIQWIVIWFICGVAALSAGFWLTTEHTTLDIFYLGVSFIGLVCVVSLSFRKNVLGNGFGMAATAGEVVVQGTAGSVGLMLAPLFNFFTHVYGIFYWSKHTDPDGDMVPKSANKWIWLITATFIVIGLALFPTVNRILASYGFMVIEDDNSLFLGFISFFWINVIAFVLSITAQAAMILRYSFNWWLWIMSNFVWLVVNLMSGNYIFAIQTMIYQINSFIGLYEWHRSEQDALKIKTAKTIS</sequence>
<keyword evidence="9 10" id="KW-0472">Membrane</keyword>
<accession>A0A0M4SWZ6</accession>
<dbReference type="NCBIfam" id="TIGR01528">
    <property type="entry name" value="NMN_trans_PnuC"/>
    <property type="match status" value="1"/>
</dbReference>
<feature type="transmembrane region" description="Helical" evidence="10">
    <location>
        <begin position="84"/>
        <end position="107"/>
    </location>
</feature>
<dbReference type="AlphaFoldDB" id="A0A0M4SWZ6"/>
<dbReference type="PANTHER" id="PTHR36122:SF2">
    <property type="entry name" value="NICOTINAMIDE RIBOSIDE TRANSPORTER PNUC"/>
    <property type="match status" value="1"/>
</dbReference>
<evidence type="ECO:0000256" key="10">
    <source>
        <dbReference type="SAM" id="Phobius"/>
    </source>
</evidence>
<comment type="subcellular location">
    <subcellularLocation>
        <location evidence="2">Cell membrane</location>
        <topology evidence="2">Multi-pass membrane protein</topology>
    </subcellularLocation>
</comment>
<keyword evidence="12" id="KW-1185">Reference proteome</keyword>
<proteinExistence type="inferred from homology"/>
<keyword evidence="7 10" id="KW-0812">Transmembrane</keyword>
<evidence type="ECO:0000256" key="5">
    <source>
        <dbReference type="ARBA" id="ARBA00022448"/>
    </source>
</evidence>
<organism evidence="11 12">
    <name type="scientific">Psychrobacter urativorans</name>
    <dbReference type="NCBI Taxonomy" id="45610"/>
    <lineage>
        <taxon>Bacteria</taxon>
        <taxon>Pseudomonadati</taxon>
        <taxon>Pseudomonadota</taxon>
        <taxon>Gammaproteobacteria</taxon>
        <taxon>Moraxellales</taxon>
        <taxon>Moraxellaceae</taxon>
        <taxon>Psychrobacter</taxon>
    </lineage>
</organism>
<reference evidence="11 12" key="1">
    <citation type="submission" date="2015-09" db="EMBL/GenBank/DDBJ databases">
        <title>Complete genome of Psychrobacter urativorans R10.10B.</title>
        <authorList>
            <person name="See-Too W.S."/>
            <person name="Chan K.G."/>
        </authorList>
    </citation>
    <scope>NUCLEOTIDE SEQUENCE [LARGE SCALE GENOMIC DNA]</scope>
    <source>
        <strain evidence="11 12">R10.10B</strain>
    </source>
</reference>
<evidence type="ECO:0000256" key="1">
    <source>
        <dbReference type="ARBA" id="ARBA00002672"/>
    </source>
</evidence>
<protein>
    <recommendedName>
        <fullName evidence="4">Nicotinamide riboside transporter PnuC</fullName>
    </recommendedName>
</protein>
<dbReference type="STRING" id="45610.AOC03_04390"/>
<evidence type="ECO:0000256" key="8">
    <source>
        <dbReference type="ARBA" id="ARBA00022989"/>
    </source>
</evidence>
<evidence type="ECO:0000256" key="2">
    <source>
        <dbReference type="ARBA" id="ARBA00004651"/>
    </source>
</evidence>
<dbReference type="Proteomes" id="UP000059847">
    <property type="component" value="Chromosome"/>
</dbReference>
<dbReference type="KEGG" id="pur:AOC03_04390"/>
<feature type="transmembrane region" description="Helical" evidence="10">
    <location>
        <begin position="44"/>
        <end position="63"/>
    </location>
</feature>
<evidence type="ECO:0000256" key="9">
    <source>
        <dbReference type="ARBA" id="ARBA00023136"/>
    </source>
</evidence>
<feature type="transmembrane region" description="Helical" evidence="10">
    <location>
        <begin position="127"/>
        <end position="151"/>
    </location>
</feature>
<dbReference type="GO" id="GO:0005886">
    <property type="term" value="C:plasma membrane"/>
    <property type="evidence" value="ECO:0007669"/>
    <property type="project" value="UniProtKB-SubCell"/>
</dbReference>
<dbReference type="PANTHER" id="PTHR36122">
    <property type="entry name" value="NICOTINAMIDE RIBOSIDE TRANSPORTER PNUC"/>
    <property type="match status" value="1"/>
</dbReference>
<dbReference type="RefSeq" id="WP_062533771.1">
    <property type="nucleotide sequence ID" value="NZ_CP012678.1"/>
</dbReference>
<gene>
    <name evidence="11" type="ORF">AOC03_04390</name>
</gene>
<keyword evidence="5" id="KW-0813">Transport</keyword>
<dbReference type="GO" id="GO:0034257">
    <property type="term" value="F:nicotinamide riboside transmembrane transporter activity"/>
    <property type="evidence" value="ECO:0007669"/>
    <property type="project" value="InterPro"/>
</dbReference>
<keyword evidence="8 10" id="KW-1133">Transmembrane helix</keyword>
<evidence type="ECO:0000313" key="11">
    <source>
        <dbReference type="EMBL" id="ALF59385.1"/>
    </source>
</evidence>
<keyword evidence="6" id="KW-1003">Cell membrane</keyword>
<comment type="function">
    <text evidence="1">Required for nicotinamide riboside transport across the inner membrane.</text>
</comment>
<evidence type="ECO:0000256" key="4">
    <source>
        <dbReference type="ARBA" id="ARBA00017522"/>
    </source>
</evidence>
<evidence type="ECO:0000256" key="3">
    <source>
        <dbReference type="ARBA" id="ARBA00006669"/>
    </source>
</evidence>
<comment type="similarity">
    <text evidence="3">Belongs to the nicotinamide ribonucleoside (NR) uptake permease (TC 4.B.1) family.</text>
</comment>
<evidence type="ECO:0000256" key="7">
    <source>
        <dbReference type="ARBA" id="ARBA00022692"/>
    </source>
</evidence>
<feature type="transmembrane region" description="Helical" evidence="10">
    <location>
        <begin position="197"/>
        <end position="219"/>
    </location>
</feature>
<dbReference type="Pfam" id="PF04973">
    <property type="entry name" value="NMN_transporter"/>
    <property type="match status" value="1"/>
</dbReference>
<dbReference type="OrthoDB" id="7064848at2"/>
<feature type="transmembrane region" description="Helical" evidence="10">
    <location>
        <begin position="163"/>
        <end position="191"/>
    </location>
</feature>
<dbReference type="EMBL" id="CP012678">
    <property type="protein sequence ID" value="ALF59385.1"/>
    <property type="molecule type" value="Genomic_DNA"/>
</dbReference>
<name>A0A0M4SWZ6_9GAMM</name>